<dbReference type="InterPro" id="IPR051083">
    <property type="entry name" value="GrpII_Intron_Splice-Mob/Def"/>
</dbReference>
<dbReference type="PRINTS" id="PR00866">
    <property type="entry name" value="RNADNAPOLMS"/>
</dbReference>
<evidence type="ECO:0000256" key="7">
    <source>
        <dbReference type="ARBA" id="ARBA00023118"/>
    </source>
</evidence>
<dbReference type="SUPFAM" id="SSF56672">
    <property type="entry name" value="DNA/RNA polymerases"/>
    <property type="match status" value="1"/>
</dbReference>
<keyword evidence="4" id="KW-0479">Metal-binding</keyword>
<protein>
    <recommendedName>
        <fullName evidence="1">RNA-directed DNA polymerase</fullName>
        <ecNumber evidence="1">2.7.7.49</ecNumber>
    </recommendedName>
</protein>
<evidence type="ECO:0000259" key="11">
    <source>
        <dbReference type="PROSITE" id="PS50878"/>
    </source>
</evidence>
<feature type="region of interest" description="Disordered" evidence="10">
    <location>
        <begin position="1"/>
        <end position="24"/>
    </location>
</feature>
<dbReference type="PANTHER" id="PTHR34047:SF8">
    <property type="entry name" value="PROTEIN YKFC"/>
    <property type="match status" value="1"/>
</dbReference>
<dbReference type="Pfam" id="PF08388">
    <property type="entry name" value="GIIM"/>
    <property type="match status" value="1"/>
</dbReference>
<evidence type="ECO:0000256" key="6">
    <source>
        <dbReference type="ARBA" id="ARBA00022918"/>
    </source>
</evidence>
<evidence type="ECO:0000256" key="5">
    <source>
        <dbReference type="ARBA" id="ARBA00022842"/>
    </source>
</evidence>
<keyword evidence="2" id="KW-0808">Transferase</keyword>
<keyword evidence="5" id="KW-0460">Magnesium</keyword>
<dbReference type="EMBL" id="JX456532">
    <property type="protein sequence ID" value="AFS60654.1"/>
    <property type="molecule type" value="Genomic_DNA"/>
</dbReference>
<sequence length="506" mass="57926">MAFNWEAGVKPRGPGARGESLAAREPTKHPMFSEHLMEEVVEHHNMQAALKQVRANKGSPGVDGMSVDELPDFLKAHWPEIKDQLLDGTYQPQVIKRVEIPKPRSQEKRKLGIPCVIDRLIQQAILQVLQWRWDPTFSEFSYGFRPGRSAHQAVAQAQSYMEQGYNVVVDMDPEKFFDQVCHDHLMSRLAERLPDKQLLKLIRGYLQAGILADGLVTAPEAGTPQGSPLSPFLSNVVLDELDKELEARGHRFCRYADDSNIYVRSLRAGERVMASISPFITERLKLKVNESKSAVDHPQNRSFLGFSFTGGKSPNRRKIAPKALSRFKTRVKELTRRNQGRSLGQVISTLSEYLRGWRGYFGFCQTSSVLRDLDRWIRHRLRCLQWKQWMVYRRRKAELIKRGINPELAHTAAFSAKGPWRISHTPGVRIALNNQLFDRMGLIRLSAHRRIEPHSNRHGRDPYAWWCGRGDAEKRLPISIPGDKKDESLCISRTRVSSERNGWSSV</sequence>
<feature type="domain" description="Reverse transcriptase" evidence="11">
    <location>
        <begin position="81"/>
        <end position="308"/>
    </location>
</feature>
<comment type="catalytic activity">
    <reaction evidence="9">
        <text>DNA(n) + a 2'-deoxyribonucleoside 5'-triphosphate = DNA(n+1) + diphosphate</text>
        <dbReference type="Rhea" id="RHEA:22508"/>
        <dbReference type="Rhea" id="RHEA-COMP:17339"/>
        <dbReference type="Rhea" id="RHEA-COMP:17340"/>
        <dbReference type="ChEBI" id="CHEBI:33019"/>
        <dbReference type="ChEBI" id="CHEBI:61560"/>
        <dbReference type="ChEBI" id="CHEBI:173112"/>
        <dbReference type="EC" id="2.7.7.49"/>
    </reaction>
</comment>
<dbReference type="InterPro" id="IPR000123">
    <property type="entry name" value="Reverse_transcriptase_msDNA"/>
</dbReference>
<name>J9ZXF1_BACS1</name>
<keyword evidence="3" id="KW-0548">Nucleotidyltransferase</keyword>
<evidence type="ECO:0000256" key="3">
    <source>
        <dbReference type="ARBA" id="ARBA00022695"/>
    </source>
</evidence>
<dbReference type="NCBIfam" id="TIGR04416">
    <property type="entry name" value="group_II_RT_mat"/>
    <property type="match status" value="1"/>
</dbReference>
<evidence type="ECO:0000256" key="9">
    <source>
        <dbReference type="ARBA" id="ARBA00048173"/>
    </source>
</evidence>
<comment type="similarity">
    <text evidence="8">Belongs to the bacterial reverse transcriptase family.</text>
</comment>
<dbReference type="InterPro" id="IPR013597">
    <property type="entry name" value="Mat_intron_G2"/>
</dbReference>
<dbReference type="PANTHER" id="PTHR34047">
    <property type="entry name" value="NUCLEAR INTRON MATURASE 1, MITOCHONDRIAL-RELATED"/>
    <property type="match status" value="1"/>
</dbReference>
<evidence type="ECO:0000256" key="1">
    <source>
        <dbReference type="ARBA" id="ARBA00012493"/>
    </source>
</evidence>
<keyword evidence="6 12" id="KW-0695">RNA-directed DNA polymerase</keyword>
<dbReference type="GO" id="GO:0003964">
    <property type="term" value="F:RNA-directed DNA polymerase activity"/>
    <property type="evidence" value="ECO:0007669"/>
    <property type="project" value="UniProtKB-KW"/>
</dbReference>
<keyword evidence="7" id="KW-0051">Antiviral defense</keyword>
<reference evidence="12" key="1">
    <citation type="journal article" date="2012" name="Science">
        <title>Metagenome mining reveals polytheonamides as posttranslationally modified ribosomal peptides.</title>
        <authorList>
            <person name="Freeman M.F."/>
            <person name="Gurgui C."/>
            <person name="Helf M.J."/>
            <person name="Morinaka B.I."/>
            <person name="Uria A.R."/>
            <person name="Oldham N.J."/>
            <person name="Sahl H.G."/>
            <person name="Matsunaga S."/>
            <person name="Piel J."/>
        </authorList>
    </citation>
    <scope>NUCLEOTIDE SEQUENCE</scope>
</reference>
<dbReference type="GO" id="GO:0046872">
    <property type="term" value="F:metal ion binding"/>
    <property type="evidence" value="ECO:0007669"/>
    <property type="project" value="UniProtKB-KW"/>
</dbReference>
<dbReference type="PROSITE" id="PS50878">
    <property type="entry name" value="RT_POL"/>
    <property type="match status" value="1"/>
</dbReference>
<evidence type="ECO:0000313" key="12">
    <source>
        <dbReference type="EMBL" id="AFS60654.1"/>
    </source>
</evidence>
<evidence type="ECO:0000256" key="4">
    <source>
        <dbReference type="ARBA" id="ARBA00022723"/>
    </source>
</evidence>
<evidence type="ECO:0000256" key="2">
    <source>
        <dbReference type="ARBA" id="ARBA00022679"/>
    </source>
</evidence>
<dbReference type="InterPro" id="IPR043502">
    <property type="entry name" value="DNA/RNA_pol_sf"/>
</dbReference>
<dbReference type="Pfam" id="PF00078">
    <property type="entry name" value="RVT_1"/>
    <property type="match status" value="1"/>
</dbReference>
<organism evidence="12">
    <name type="scientific">Bacterium symbiont subsp. Theonella swinhoei (strain pTSMAC1)</name>
    <dbReference type="NCBI Taxonomy" id="1221190"/>
    <lineage>
        <taxon>Bacteria</taxon>
    </lineage>
</organism>
<dbReference type="CDD" id="cd01651">
    <property type="entry name" value="RT_G2_intron"/>
    <property type="match status" value="1"/>
</dbReference>
<dbReference type="EC" id="2.7.7.49" evidence="1"/>
<dbReference type="InterPro" id="IPR030931">
    <property type="entry name" value="Group_II_RT_mat"/>
</dbReference>
<proteinExistence type="inferred from homology"/>
<evidence type="ECO:0000256" key="10">
    <source>
        <dbReference type="SAM" id="MobiDB-lite"/>
    </source>
</evidence>
<dbReference type="AlphaFoldDB" id="J9ZXF1"/>
<accession>J9ZXF1</accession>
<dbReference type="InterPro" id="IPR000477">
    <property type="entry name" value="RT_dom"/>
</dbReference>
<dbReference type="GO" id="GO:0003723">
    <property type="term" value="F:RNA binding"/>
    <property type="evidence" value="ECO:0007669"/>
    <property type="project" value="InterPro"/>
</dbReference>
<evidence type="ECO:0000256" key="8">
    <source>
        <dbReference type="ARBA" id="ARBA00034120"/>
    </source>
</evidence>
<dbReference type="GO" id="GO:0051607">
    <property type="term" value="P:defense response to virus"/>
    <property type="evidence" value="ECO:0007669"/>
    <property type="project" value="UniProtKB-KW"/>
</dbReference>